<dbReference type="PANTHER" id="PTHR10039">
    <property type="entry name" value="AMELOGENIN"/>
    <property type="match status" value="1"/>
</dbReference>
<feature type="domain" description="GPI inositol-deacylase winged helix" evidence="2">
    <location>
        <begin position="372"/>
        <end position="457"/>
    </location>
</feature>
<evidence type="ECO:0008006" key="6">
    <source>
        <dbReference type="Google" id="ProtNLM"/>
    </source>
</evidence>
<feature type="domain" description="Nephrocystin 3-like N-terminal" evidence="3">
    <location>
        <begin position="94"/>
        <end position="252"/>
    </location>
</feature>
<dbReference type="PANTHER" id="PTHR10039:SF14">
    <property type="entry name" value="NACHT DOMAIN-CONTAINING PROTEIN"/>
    <property type="match status" value="1"/>
</dbReference>
<dbReference type="Pfam" id="PF22939">
    <property type="entry name" value="WHD_GPIID"/>
    <property type="match status" value="1"/>
</dbReference>
<keyword evidence="1" id="KW-0677">Repeat</keyword>
<dbReference type="EMBL" id="JASNWA010000011">
    <property type="protein sequence ID" value="KAK3167266.1"/>
    <property type="molecule type" value="Genomic_DNA"/>
</dbReference>
<comment type="caution">
    <text evidence="4">The sequence shown here is derived from an EMBL/GenBank/DDBJ whole genome shotgun (WGS) entry which is preliminary data.</text>
</comment>
<evidence type="ECO:0000313" key="4">
    <source>
        <dbReference type="EMBL" id="KAK3167266.1"/>
    </source>
</evidence>
<dbReference type="InterPro" id="IPR027417">
    <property type="entry name" value="P-loop_NTPase"/>
</dbReference>
<evidence type="ECO:0000313" key="5">
    <source>
        <dbReference type="Proteomes" id="UP001276659"/>
    </source>
</evidence>
<evidence type="ECO:0000259" key="3">
    <source>
        <dbReference type="Pfam" id="PF24883"/>
    </source>
</evidence>
<evidence type="ECO:0000256" key="1">
    <source>
        <dbReference type="ARBA" id="ARBA00022737"/>
    </source>
</evidence>
<dbReference type="AlphaFoldDB" id="A0AAD9YWI8"/>
<evidence type="ECO:0000259" key="2">
    <source>
        <dbReference type="Pfam" id="PF22939"/>
    </source>
</evidence>
<sequence length="608" mass="70509">MSESLRKSISDLSGILVRPPRKTRGYVWTKSREAQLSRAANTSEKLNSTEVTLEVREAEEAKKKDTLRSILKWLDPVDTVSDYIRITDDPKKQACQWIRSNVDFARWLLPPTASSPPVVPSLLRVNAKAGTGKTYVSARVIEDMKGSQPLAYFFCDVNDERKRSFLDILKTLTWQLLRQKPDQLNTLTDAYGSGEQLSARLLINALRQLIRSDAACRLVIDGLDECREDVRKSVLRLCELLRPEDKILIASRPEHDIHQKIRKLRKEFAMVPIREEDNSRDIRAYIQEQIRDLNFRDIEDPDLNVQRFEHQVSQKLFNASKGMFMWVRLMIDELSQQMTIDELQSALDNLPSCLHEFYERILNRIDHYPPRKRALTCRMLQWITCSLRPLSVGEMTEALAIDFDSGSLNPEKRLLKPRQFILECCGSLIEIDSNTGVVRVAHASVQDYLEDRSYNVDLSSSVLPAPAEIQADLSRYCLTYLCYETIECVQVNANYDESGIKLNSHLQKHSFLAYATLHWWSHLYRCKPDRNLESMSRVTEYTSADSVKVQGKILKSLVRFVKSERYTVHWLQILYWLCRHKTDFAISCFREVVEAFEFLDDKRTNIDL</sequence>
<keyword evidence="5" id="KW-1185">Reference proteome</keyword>
<accession>A0AAD9YWI8</accession>
<dbReference type="InterPro" id="IPR054471">
    <property type="entry name" value="GPIID_WHD"/>
</dbReference>
<dbReference type="Pfam" id="PF24883">
    <property type="entry name" value="NPHP3_N"/>
    <property type="match status" value="1"/>
</dbReference>
<name>A0AAD9YWI8_9LECA</name>
<protein>
    <recommendedName>
        <fullName evidence="6">NACHT domain-containing protein</fullName>
    </recommendedName>
</protein>
<dbReference type="SUPFAM" id="SSF52540">
    <property type="entry name" value="P-loop containing nucleoside triphosphate hydrolases"/>
    <property type="match status" value="1"/>
</dbReference>
<gene>
    <name evidence="4" type="ORF">OEA41_010392</name>
</gene>
<reference evidence="4" key="1">
    <citation type="submission" date="2022-11" db="EMBL/GenBank/DDBJ databases">
        <title>Chromosomal genome sequence assembly and mating type (MAT) locus characterization of the leprose asexual lichenized fungus Lepraria neglecta (Nyl.) Erichsen.</title>
        <authorList>
            <person name="Allen J.L."/>
            <person name="Pfeffer B."/>
        </authorList>
    </citation>
    <scope>NUCLEOTIDE SEQUENCE</scope>
    <source>
        <strain evidence="4">Allen 5258</strain>
    </source>
</reference>
<dbReference type="InterPro" id="IPR056884">
    <property type="entry name" value="NPHP3-like_N"/>
</dbReference>
<dbReference type="Proteomes" id="UP001276659">
    <property type="component" value="Unassembled WGS sequence"/>
</dbReference>
<proteinExistence type="predicted"/>
<organism evidence="4 5">
    <name type="scientific">Lepraria neglecta</name>
    <dbReference type="NCBI Taxonomy" id="209136"/>
    <lineage>
        <taxon>Eukaryota</taxon>
        <taxon>Fungi</taxon>
        <taxon>Dikarya</taxon>
        <taxon>Ascomycota</taxon>
        <taxon>Pezizomycotina</taxon>
        <taxon>Lecanoromycetes</taxon>
        <taxon>OSLEUM clade</taxon>
        <taxon>Lecanoromycetidae</taxon>
        <taxon>Lecanorales</taxon>
        <taxon>Lecanorineae</taxon>
        <taxon>Stereocaulaceae</taxon>
        <taxon>Lepraria</taxon>
    </lineage>
</organism>
<dbReference type="Gene3D" id="3.40.50.300">
    <property type="entry name" value="P-loop containing nucleotide triphosphate hydrolases"/>
    <property type="match status" value="1"/>
</dbReference>